<dbReference type="Proteomes" id="UP001176961">
    <property type="component" value="Unassembled WGS sequence"/>
</dbReference>
<organism evidence="2 3">
    <name type="scientific">Cylicocyclus nassatus</name>
    <name type="common">Nematode worm</name>
    <dbReference type="NCBI Taxonomy" id="53992"/>
    <lineage>
        <taxon>Eukaryota</taxon>
        <taxon>Metazoa</taxon>
        <taxon>Ecdysozoa</taxon>
        <taxon>Nematoda</taxon>
        <taxon>Chromadorea</taxon>
        <taxon>Rhabditida</taxon>
        <taxon>Rhabditina</taxon>
        <taxon>Rhabditomorpha</taxon>
        <taxon>Strongyloidea</taxon>
        <taxon>Strongylidae</taxon>
        <taxon>Cylicocyclus</taxon>
    </lineage>
</organism>
<feature type="compositionally biased region" description="Basic residues" evidence="1">
    <location>
        <begin position="122"/>
        <end position="136"/>
    </location>
</feature>
<sequence>MEYLDDLTRERHDWRPVLFKCLQIALRDVRGYDYDTDQKKWIPNNRQAKRSVADLEDEFPAQSQQAPSQQAPSQQAPSQQAPSQQASSQQASSQQASSQQAPSQEAPSQAVQAQPEAVSKSAKPRPQRVLPVRRRIRFEDESP</sequence>
<comment type="caution">
    <text evidence="2">The sequence shown here is derived from an EMBL/GenBank/DDBJ whole genome shotgun (WGS) entry which is preliminary data.</text>
</comment>
<feature type="compositionally biased region" description="Low complexity" evidence="1">
    <location>
        <begin position="60"/>
        <end position="119"/>
    </location>
</feature>
<reference evidence="2" key="1">
    <citation type="submission" date="2023-07" db="EMBL/GenBank/DDBJ databases">
        <authorList>
            <consortium name="CYATHOMIX"/>
        </authorList>
    </citation>
    <scope>NUCLEOTIDE SEQUENCE</scope>
    <source>
        <strain evidence="2">N/A</strain>
    </source>
</reference>
<feature type="region of interest" description="Disordered" evidence="1">
    <location>
        <begin position="35"/>
        <end position="143"/>
    </location>
</feature>
<dbReference type="AlphaFoldDB" id="A0AA36MBT3"/>
<proteinExistence type="predicted"/>
<evidence type="ECO:0000256" key="1">
    <source>
        <dbReference type="SAM" id="MobiDB-lite"/>
    </source>
</evidence>
<evidence type="ECO:0000313" key="2">
    <source>
        <dbReference type="EMBL" id="CAJ0604608.1"/>
    </source>
</evidence>
<dbReference type="EMBL" id="CATQJL010000305">
    <property type="protein sequence ID" value="CAJ0604608.1"/>
    <property type="molecule type" value="Genomic_DNA"/>
</dbReference>
<gene>
    <name evidence="2" type="ORF">CYNAS_LOCUS16591</name>
</gene>
<name>A0AA36MBT3_CYLNA</name>
<accession>A0AA36MBT3</accession>
<evidence type="ECO:0000313" key="3">
    <source>
        <dbReference type="Proteomes" id="UP001176961"/>
    </source>
</evidence>
<keyword evidence="3" id="KW-1185">Reference proteome</keyword>
<protein>
    <submittedName>
        <fullName evidence="2">Uncharacterized protein</fullName>
    </submittedName>
</protein>